<evidence type="ECO:0000313" key="2">
    <source>
        <dbReference type="Proteomes" id="UP000014622"/>
    </source>
</evidence>
<name>A0AB73AD91_ENTFC</name>
<dbReference type="Proteomes" id="UP000014622">
    <property type="component" value="Unassembled WGS sequence"/>
</dbReference>
<dbReference type="Pfam" id="PF01177">
    <property type="entry name" value="Asp_Glu_race"/>
    <property type="match status" value="1"/>
</dbReference>
<accession>A0AB73AD91</accession>
<evidence type="ECO:0008006" key="3">
    <source>
        <dbReference type="Google" id="ProtNLM"/>
    </source>
</evidence>
<dbReference type="GO" id="GO:0047661">
    <property type="term" value="F:amino-acid racemase activity"/>
    <property type="evidence" value="ECO:0007669"/>
    <property type="project" value="InterPro"/>
</dbReference>
<sequence length="219" mass="24662">MISMPKVAVMAGTPIDTRMGADLLNEISCELLEVPISENPAQQTYFQTLPVFEKMHQIEVKIKDLQSKKIDLLLVYCNSLSASIDFDFLAKKYSMKIITPFQVYADLAQKHERIGVLTANGQGAAGIESVLVQHHSTIRVYNVTNLDWVHAVEAKIHPSIIVEQFGLTDSMSFFMKNQVEAILIGCTHFPYFLTEYQSRTRIPCINPDDALIEKVKSIL</sequence>
<dbReference type="InterPro" id="IPR015942">
    <property type="entry name" value="Asp/Glu/hydantoin_racemase"/>
</dbReference>
<dbReference type="SUPFAM" id="SSF53681">
    <property type="entry name" value="Aspartate/glutamate racemase"/>
    <property type="match status" value="1"/>
</dbReference>
<dbReference type="AlphaFoldDB" id="A0AB73AD91"/>
<reference evidence="1 2" key="1">
    <citation type="submission" date="2013-06" db="EMBL/GenBank/DDBJ databases">
        <authorList>
            <person name="Weinstock G."/>
            <person name="Sodergren E."/>
            <person name="Lobos E.A."/>
            <person name="Fulton L."/>
            <person name="Fulton R."/>
            <person name="Courtney L."/>
            <person name="Fronick C."/>
            <person name="O'Laughlin M."/>
            <person name="Godfrey J."/>
            <person name="Wilson R.M."/>
            <person name="Miner T."/>
            <person name="Farmer C."/>
            <person name="Delehaunty K."/>
            <person name="Cordes M."/>
            <person name="Minx P."/>
            <person name="Tomlinson C."/>
            <person name="Chen J."/>
            <person name="Wollam A."/>
            <person name="Pepin K.H."/>
            <person name="Bhonagiri V."/>
            <person name="Zhang X."/>
            <person name="Warren W."/>
            <person name="Mitreva M."/>
            <person name="Mardis E.R."/>
            <person name="Wilson R.K."/>
        </authorList>
    </citation>
    <scope>NUCLEOTIDE SEQUENCE [LARGE SCALE GENOMIC DNA]</scope>
    <source>
        <strain evidence="1 2">SD2A-2</strain>
    </source>
</reference>
<proteinExistence type="predicted"/>
<organism evidence="1 2">
    <name type="scientific">Enterococcus faecium SD2A-2</name>
    <dbReference type="NCBI Taxonomy" id="1244154"/>
    <lineage>
        <taxon>Bacteria</taxon>
        <taxon>Bacillati</taxon>
        <taxon>Bacillota</taxon>
        <taxon>Bacilli</taxon>
        <taxon>Lactobacillales</taxon>
        <taxon>Enterococcaceae</taxon>
        <taxon>Enterococcus</taxon>
    </lineage>
</organism>
<dbReference type="Gene3D" id="3.40.50.1860">
    <property type="match status" value="1"/>
</dbReference>
<dbReference type="InterPro" id="IPR001920">
    <property type="entry name" value="Asp/Glu_race"/>
</dbReference>
<gene>
    <name evidence="1" type="ORF">D356_00077</name>
</gene>
<dbReference type="EMBL" id="ATIT01000009">
    <property type="protein sequence ID" value="EPI16638.1"/>
    <property type="molecule type" value="Genomic_DNA"/>
</dbReference>
<comment type="caution">
    <text evidence="1">The sequence shown here is derived from an EMBL/GenBank/DDBJ whole genome shotgun (WGS) entry which is preliminary data.</text>
</comment>
<evidence type="ECO:0000313" key="1">
    <source>
        <dbReference type="EMBL" id="EPI16638.1"/>
    </source>
</evidence>
<protein>
    <recommendedName>
        <fullName evidence="3">Glutamate racemase</fullName>
    </recommendedName>
</protein>